<dbReference type="AlphaFoldDB" id="A0A8S9YVR0"/>
<dbReference type="InterPro" id="IPR001715">
    <property type="entry name" value="CH_dom"/>
</dbReference>
<dbReference type="EMBL" id="JTDE01002541">
    <property type="protein sequence ID" value="KAF7257220.1"/>
    <property type="molecule type" value="Genomic_DNA"/>
</dbReference>
<keyword evidence="5" id="KW-1185">Reference proteome</keyword>
<dbReference type="SUPFAM" id="SSF47576">
    <property type="entry name" value="Calponin-homology domain, CH-domain"/>
    <property type="match status" value="1"/>
</dbReference>
<reference evidence="4" key="1">
    <citation type="submission" date="2019-07" db="EMBL/GenBank/DDBJ databases">
        <title>Annotation for the trematode Paragonimus miyazaki's.</title>
        <authorList>
            <person name="Choi Y.-J."/>
        </authorList>
    </citation>
    <scope>NUCLEOTIDE SEQUENCE</scope>
    <source>
        <strain evidence="4">Japan</strain>
    </source>
</reference>
<feature type="domain" description="Calponin-homology (CH)" evidence="3">
    <location>
        <begin position="11"/>
        <end position="154"/>
    </location>
</feature>
<dbReference type="PROSITE" id="PS50021">
    <property type="entry name" value="CH"/>
    <property type="match status" value="1"/>
</dbReference>
<dbReference type="PROSITE" id="PS00020">
    <property type="entry name" value="ACTININ_2"/>
    <property type="match status" value="1"/>
</dbReference>
<evidence type="ECO:0000256" key="1">
    <source>
        <dbReference type="ARBA" id="ARBA00022737"/>
    </source>
</evidence>
<dbReference type="Proteomes" id="UP000822476">
    <property type="component" value="Unassembled WGS sequence"/>
</dbReference>
<evidence type="ECO:0000313" key="5">
    <source>
        <dbReference type="Proteomes" id="UP000822476"/>
    </source>
</evidence>
<proteinExistence type="predicted"/>
<keyword evidence="1" id="KW-0677">Repeat</keyword>
<gene>
    <name evidence="4" type="ORF">EG68_05798</name>
</gene>
<evidence type="ECO:0000256" key="2">
    <source>
        <dbReference type="ARBA" id="ARBA00023203"/>
    </source>
</evidence>
<dbReference type="GO" id="GO:0003779">
    <property type="term" value="F:actin binding"/>
    <property type="evidence" value="ECO:0007669"/>
    <property type="project" value="UniProtKB-KW"/>
</dbReference>
<accession>A0A8S9YVR0</accession>
<dbReference type="InterPro" id="IPR001589">
    <property type="entry name" value="Actinin_actin-bd_CS"/>
</dbReference>
<dbReference type="InterPro" id="IPR036872">
    <property type="entry name" value="CH_dom_sf"/>
</dbReference>
<comment type="caution">
    <text evidence="4">The sequence shown here is derived from an EMBL/GenBank/DDBJ whole genome shotgun (WGS) entry which is preliminary data.</text>
</comment>
<dbReference type="PANTHER" id="PTHR11915">
    <property type="entry name" value="SPECTRIN/FILAMIN RELATED CYTOSKELETAL PROTEIN"/>
    <property type="match status" value="1"/>
</dbReference>
<name>A0A8S9YVR0_9TREM</name>
<evidence type="ECO:0000313" key="4">
    <source>
        <dbReference type="EMBL" id="KAF7257220.1"/>
    </source>
</evidence>
<dbReference type="Gene3D" id="1.10.418.10">
    <property type="entry name" value="Calponin-like domain"/>
    <property type="match status" value="1"/>
</dbReference>
<evidence type="ECO:0000259" key="3">
    <source>
        <dbReference type="PROSITE" id="PS50021"/>
    </source>
</evidence>
<dbReference type="OrthoDB" id="6275577at2759"/>
<protein>
    <recommendedName>
        <fullName evidence="3">Calponin-homology (CH) domain-containing protein</fullName>
    </recommendedName>
</protein>
<sequence length="171" mass="20218">MIPILFSHLSKSVCQPCLIWFPFLFLIEQRNCWVQDLFIDLRTGYLLVRLLEILTDEVLGLEYIESRLHWIQNVQRVLNYLRYRGVSILLHFHALTLSCIPCLRESSISSEYFSNQQPGFQLQIRIVNIRADEIVDGNPKLTLGLIWIIILHFQVSRLHLEFQHWLPFASI</sequence>
<keyword evidence="2" id="KW-0009">Actin-binding</keyword>
<organism evidence="4 5">
    <name type="scientific">Paragonimus skrjabini miyazakii</name>
    <dbReference type="NCBI Taxonomy" id="59628"/>
    <lineage>
        <taxon>Eukaryota</taxon>
        <taxon>Metazoa</taxon>
        <taxon>Spiralia</taxon>
        <taxon>Lophotrochozoa</taxon>
        <taxon>Platyhelminthes</taxon>
        <taxon>Trematoda</taxon>
        <taxon>Digenea</taxon>
        <taxon>Plagiorchiida</taxon>
        <taxon>Troglotremata</taxon>
        <taxon>Troglotrematidae</taxon>
        <taxon>Paragonimus</taxon>
    </lineage>
</organism>